<dbReference type="OrthoDB" id="9450228at2759"/>
<gene>
    <name evidence="2" type="primary">IL-2</name>
    <name evidence="1" type="synonym">IL2</name>
</gene>
<feature type="signal peptide" evidence="1">
    <location>
        <begin position="1"/>
        <end position="19"/>
    </location>
</feature>
<comment type="function">
    <text evidence="1">Cytokine produced by activated CD4-positive helper T-cells and to a lesser extend activated CD8-positive T-cells and natural killer (NK) cells that plays pivotal roles in the immune response and tolerance. Binds to a receptor complex composed of either the high-affinity trimeric IL-2R (IL2RA/CD25, IL2RB/CD122 and IL2RG/CD132) or the low-affinity dimeric IL-2R (IL2RB and IL2RG). Interaction with the receptor leads to oligomerization and conformation changes in the IL-2R subunits resulting in downstream signaling starting with phosphorylation of JAK1 and JAK3. In turn, JAK1 and JAK3 phosphorylate the receptor to form a docking site leading to the phosphorylation of several substrates including STAT5. This process leads to activation of several pathways including STAT, phosphoinositide-3-kinase/PI3K and mitogen-activated protein kinase/MAPK pathways. Functions as a T-cell growth factor and can increase NK-cell cytolytic activity as well. Promotes strong proliferation of activated B-cells and subsequently immunoglobulin production. Plays a pivotal role in regulating the adaptive immune system by controlling the survival and proliferation of regulatory T-cells, which are required for the maintenance of immune tolerance. Moreover, participates in the differentiation and homeostasis of effector T-cell subsets, including Th1, Th2, Th17 as well as memory CD8-positive T-cells.</text>
</comment>
<dbReference type="InterPro" id="IPR000779">
    <property type="entry name" value="IL-2"/>
</dbReference>
<dbReference type="Pfam" id="PF00715">
    <property type="entry name" value="IL2"/>
    <property type="match status" value="1"/>
</dbReference>
<dbReference type="GeneID" id="100935068"/>
<dbReference type="GO" id="GO:0005125">
    <property type="term" value="F:cytokine activity"/>
    <property type="evidence" value="ECO:0007669"/>
    <property type="project" value="UniProtKB-KW"/>
</dbReference>
<dbReference type="PANTHER" id="PTHR48487">
    <property type="entry name" value="INTERLEUKIN-2"/>
    <property type="match status" value="1"/>
</dbReference>
<sequence>MNKVLLLSCLALTVLFASGAPTLPPPTTLLQYLIPDLIEVQKKLNDVSERMKRYELYIPSNASSVADLQCFTKELNPVAEALKYESREAPDIQDHISNINLTVNNLMGSEIQCHYAAKIKIAGFFQEFITFCQRLIQLTR</sequence>
<dbReference type="SUPFAM" id="SSF47266">
    <property type="entry name" value="4-helical cytokines"/>
    <property type="match status" value="1"/>
</dbReference>
<dbReference type="GO" id="GO:0002250">
    <property type="term" value="P:adaptive immune response"/>
    <property type="evidence" value="ECO:0007669"/>
    <property type="project" value="UniProtKB-KW"/>
</dbReference>
<dbReference type="GO" id="GO:0008083">
    <property type="term" value="F:growth factor activity"/>
    <property type="evidence" value="ECO:0007669"/>
    <property type="project" value="UniProtKB-KW"/>
</dbReference>
<dbReference type="Gene3D" id="1.20.1250.10">
    <property type="match status" value="1"/>
</dbReference>
<evidence type="ECO:0000256" key="1">
    <source>
        <dbReference type="RuleBase" id="RU363134"/>
    </source>
</evidence>
<dbReference type="KEGG" id="shr:100935068"/>
<dbReference type="GO" id="GO:0005134">
    <property type="term" value="F:interleukin-2 receptor binding"/>
    <property type="evidence" value="ECO:0007669"/>
    <property type="project" value="InterPro"/>
</dbReference>
<dbReference type="InterPro" id="IPR009079">
    <property type="entry name" value="4_helix_cytokine-like_core"/>
</dbReference>
<keyword evidence="1" id="KW-0964">Secreted</keyword>
<dbReference type="AlphaFoldDB" id="A0A076G1J6"/>
<organism evidence="2">
    <name type="scientific">Sarcophilus harrisii</name>
    <name type="common">Tasmanian devil</name>
    <name type="synonym">Sarcophilus laniarius</name>
    <dbReference type="NCBI Taxonomy" id="9305"/>
    <lineage>
        <taxon>Eukaryota</taxon>
        <taxon>Metazoa</taxon>
        <taxon>Chordata</taxon>
        <taxon>Craniata</taxon>
        <taxon>Vertebrata</taxon>
        <taxon>Euteleostomi</taxon>
        <taxon>Mammalia</taxon>
        <taxon>Metatheria</taxon>
        <taxon>Dasyuromorphia</taxon>
        <taxon>Dasyuridae</taxon>
        <taxon>Sarcophilus</taxon>
    </lineage>
</organism>
<dbReference type="PRINTS" id="PR00265">
    <property type="entry name" value="INTERLEUKIN2"/>
</dbReference>
<keyword evidence="1" id="KW-1064">Adaptive immunity</keyword>
<comment type="subcellular location">
    <subcellularLocation>
        <location evidence="1">Secreted</location>
    </subcellularLocation>
</comment>
<dbReference type="RefSeq" id="NP_001295919.1">
    <property type="nucleotide sequence ID" value="NM_001308990.1"/>
</dbReference>
<dbReference type="EMBL" id="KM057838">
    <property type="protein sequence ID" value="AII23404.1"/>
    <property type="molecule type" value="mRNA"/>
</dbReference>
<dbReference type="PANTHER" id="PTHR48487:SF1">
    <property type="entry name" value="INTERLEUKIN-2"/>
    <property type="match status" value="1"/>
</dbReference>
<dbReference type="GO" id="GO:0005615">
    <property type="term" value="C:extracellular space"/>
    <property type="evidence" value="ECO:0007669"/>
    <property type="project" value="UniProtKB-KW"/>
</dbReference>
<comment type="similarity">
    <text evidence="1">Belongs to the IL-2 family.</text>
</comment>
<keyword evidence="1" id="KW-0202">Cytokine</keyword>
<reference evidence="2" key="1">
    <citation type="submission" date="2014-06" db="EMBL/GenBank/DDBJ databases">
        <title>Gene organisation and expressed sequence data of marsupial Interleukin-2 suggests similarity of structure and function with other mammals.</title>
        <authorList>
            <person name="Young L.J."/>
            <person name="Gurr J."/>
            <person name="Morris K."/>
            <person name="Flenady S."/>
            <person name="Belov K."/>
        </authorList>
    </citation>
    <scope>NUCLEOTIDE SEQUENCE</scope>
    <source>
        <tissue evidence="2">Spleen</tissue>
    </source>
</reference>
<dbReference type="SMR" id="A0A076G1J6"/>
<evidence type="ECO:0000313" key="2">
    <source>
        <dbReference type="EMBL" id="AII23404.1"/>
    </source>
</evidence>
<protein>
    <recommendedName>
        <fullName evidence="1">Interleukin-2</fullName>
        <shortName evidence="1">IL-2</shortName>
    </recommendedName>
</protein>
<proteinExistence type="evidence at transcript level"/>
<feature type="chain" id="PRO_5009025088" description="Interleukin-2" evidence="1">
    <location>
        <begin position="20"/>
        <end position="140"/>
    </location>
</feature>
<keyword evidence="1" id="KW-1015">Disulfide bond</keyword>
<accession>A0A076G1J6</accession>
<keyword evidence="1" id="KW-0339">Growth factor</keyword>
<keyword evidence="1" id="KW-0732">Signal</keyword>
<keyword evidence="1" id="KW-0391">Immunity</keyword>
<name>A0A076G1J6_SARHA</name>
<dbReference type="SMART" id="SM00189">
    <property type="entry name" value="IL2"/>
    <property type="match status" value="1"/>
</dbReference>